<keyword evidence="2" id="KW-0560">Oxidoreductase</keyword>
<sequence>MNLIVTLIGIKCIGLLIINYILPYILILSSKDQDFKKKYGKWALVTGSSSGIGKSIAHRLASQGISIILVAKDDQFFDEMLNEIKLKYKSINFLPIKLDLTKPESIKDLINKLKEFESNKILKINDIRILFNNAGYFVMEGFNQTSYDNDKLKMIQCNTLTSVELTDYFYRIWVENKNKNKNKNENNIDKRKNGLIIFTSSVAAVFPSPYSVIYSSCKSFLSSFASSLALEAKLNDVDILAVQPGRVETRIFDNVPNLLTLRIMKLFSQKPDQVVDIMFRSAGRYGIVNFNSGFFAILSCLIFNIFGPNLTNKIVYLLSKYIFTDYYSHCGKINK</sequence>
<gene>
    <name evidence="5" type="ORF">RB653_001279</name>
</gene>
<comment type="similarity">
    <text evidence="1 3">Belongs to the short-chain dehydrogenases/reductases (SDR) family.</text>
</comment>
<feature type="transmembrane region" description="Helical" evidence="4">
    <location>
        <begin position="6"/>
        <end position="28"/>
    </location>
</feature>
<name>A0AAN7U744_9MYCE</name>
<dbReference type="AlphaFoldDB" id="A0AAN7U744"/>
<comment type="caution">
    <text evidence="5">The sequence shown here is derived from an EMBL/GenBank/DDBJ whole genome shotgun (WGS) entry which is preliminary data.</text>
</comment>
<dbReference type="GO" id="GO:0016491">
    <property type="term" value="F:oxidoreductase activity"/>
    <property type="evidence" value="ECO:0007669"/>
    <property type="project" value="UniProtKB-KW"/>
</dbReference>
<dbReference type="PIRSF" id="PIRSF000126">
    <property type="entry name" value="11-beta-HSD1"/>
    <property type="match status" value="1"/>
</dbReference>
<dbReference type="SUPFAM" id="SSF51735">
    <property type="entry name" value="NAD(P)-binding Rossmann-fold domains"/>
    <property type="match status" value="1"/>
</dbReference>
<dbReference type="Proteomes" id="UP001344447">
    <property type="component" value="Unassembled WGS sequence"/>
</dbReference>
<feature type="transmembrane region" description="Helical" evidence="4">
    <location>
        <begin position="287"/>
        <end position="307"/>
    </location>
</feature>
<evidence type="ECO:0000256" key="2">
    <source>
        <dbReference type="ARBA" id="ARBA00023002"/>
    </source>
</evidence>
<dbReference type="PRINTS" id="PR00081">
    <property type="entry name" value="GDHRDH"/>
</dbReference>
<evidence type="ECO:0000313" key="5">
    <source>
        <dbReference type="EMBL" id="KAK5581248.1"/>
    </source>
</evidence>
<dbReference type="PRINTS" id="PR00080">
    <property type="entry name" value="SDRFAMILY"/>
</dbReference>
<dbReference type="PROSITE" id="PS00061">
    <property type="entry name" value="ADH_SHORT"/>
    <property type="match status" value="1"/>
</dbReference>
<dbReference type="InterPro" id="IPR020904">
    <property type="entry name" value="Sc_DH/Rdtase_CS"/>
</dbReference>
<dbReference type="InterPro" id="IPR036291">
    <property type="entry name" value="NAD(P)-bd_dom_sf"/>
</dbReference>
<evidence type="ECO:0000256" key="3">
    <source>
        <dbReference type="RuleBase" id="RU000363"/>
    </source>
</evidence>
<proteinExistence type="inferred from homology"/>
<accession>A0AAN7U744</accession>
<dbReference type="Gene3D" id="3.40.50.720">
    <property type="entry name" value="NAD(P)-binding Rossmann-like Domain"/>
    <property type="match status" value="1"/>
</dbReference>
<dbReference type="EMBL" id="JAVFKY010000002">
    <property type="protein sequence ID" value="KAK5581248.1"/>
    <property type="molecule type" value="Genomic_DNA"/>
</dbReference>
<dbReference type="InterPro" id="IPR002347">
    <property type="entry name" value="SDR_fam"/>
</dbReference>
<keyword evidence="6" id="KW-1185">Reference proteome</keyword>
<protein>
    <submittedName>
        <fullName evidence="5">Uncharacterized protein</fullName>
    </submittedName>
</protein>
<dbReference type="PANTHER" id="PTHR42901:SF1">
    <property type="entry name" value="ALCOHOL DEHYDROGENASE"/>
    <property type="match status" value="1"/>
</dbReference>
<dbReference type="FunFam" id="3.40.50.720:FF:000621">
    <property type="entry name" value="3-ketoacyl-CoA reductase, putative"/>
    <property type="match status" value="1"/>
</dbReference>
<keyword evidence="4" id="KW-0812">Transmembrane</keyword>
<dbReference type="Pfam" id="PF00106">
    <property type="entry name" value="adh_short"/>
    <property type="match status" value="1"/>
</dbReference>
<keyword evidence="4" id="KW-1133">Transmembrane helix</keyword>
<keyword evidence="4" id="KW-0472">Membrane</keyword>
<organism evidence="5 6">
    <name type="scientific">Dictyostelium firmibasis</name>
    <dbReference type="NCBI Taxonomy" id="79012"/>
    <lineage>
        <taxon>Eukaryota</taxon>
        <taxon>Amoebozoa</taxon>
        <taxon>Evosea</taxon>
        <taxon>Eumycetozoa</taxon>
        <taxon>Dictyostelia</taxon>
        <taxon>Dictyosteliales</taxon>
        <taxon>Dictyosteliaceae</taxon>
        <taxon>Dictyostelium</taxon>
    </lineage>
</organism>
<dbReference type="PANTHER" id="PTHR42901">
    <property type="entry name" value="ALCOHOL DEHYDROGENASE"/>
    <property type="match status" value="1"/>
</dbReference>
<evidence type="ECO:0000256" key="1">
    <source>
        <dbReference type="ARBA" id="ARBA00006484"/>
    </source>
</evidence>
<evidence type="ECO:0000313" key="6">
    <source>
        <dbReference type="Proteomes" id="UP001344447"/>
    </source>
</evidence>
<reference evidence="5 6" key="1">
    <citation type="submission" date="2023-11" db="EMBL/GenBank/DDBJ databases">
        <title>Dfirmibasis_genome.</title>
        <authorList>
            <person name="Edelbroek B."/>
            <person name="Kjellin J."/>
            <person name="Jerlstrom-Hultqvist J."/>
            <person name="Soderbom F."/>
        </authorList>
    </citation>
    <scope>NUCLEOTIDE SEQUENCE [LARGE SCALE GENOMIC DNA]</scope>
    <source>
        <strain evidence="5 6">TNS-C-14</strain>
    </source>
</reference>
<dbReference type="CDD" id="cd05233">
    <property type="entry name" value="SDR_c"/>
    <property type="match status" value="1"/>
</dbReference>
<evidence type="ECO:0000256" key="4">
    <source>
        <dbReference type="SAM" id="Phobius"/>
    </source>
</evidence>